<dbReference type="RefSeq" id="WP_233338904.1">
    <property type="nucleotide sequence ID" value="NZ_JAJTVO010000006.1"/>
</dbReference>
<accession>A0AAW4YFC7</accession>
<evidence type="ECO:0000313" key="2">
    <source>
        <dbReference type="EMBL" id="MCE4121670.1"/>
    </source>
</evidence>
<gene>
    <name evidence="2" type="ORF">LYY06_05220</name>
</gene>
<feature type="domain" description="DUF551" evidence="1">
    <location>
        <begin position="52"/>
        <end position="115"/>
    </location>
</feature>
<comment type="caution">
    <text evidence="2">The sequence shown here is derived from an EMBL/GenBank/DDBJ whole genome shotgun (WGS) entry which is preliminary data.</text>
</comment>
<reference evidence="2" key="1">
    <citation type="submission" date="2021-12" db="EMBL/GenBank/DDBJ databases">
        <authorList>
            <person name="Lv X."/>
        </authorList>
    </citation>
    <scope>NUCLEOTIDE SEQUENCE</scope>
    <source>
        <strain evidence="2">HF2106</strain>
    </source>
</reference>
<proteinExistence type="predicted"/>
<evidence type="ECO:0000313" key="3">
    <source>
        <dbReference type="Proteomes" id="UP001200307"/>
    </source>
</evidence>
<organism evidence="2 3">
    <name type="scientific">Segatella copri</name>
    <dbReference type="NCBI Taxonomy" id="165179"/>
    <lineage>
        <taxon>Bacteria</taxon>
        <taxon>Pseudomonadati</taxon>
        <taxon>Bacteroidota</taxon>
        <taxon>Bacteroidia</taxon>
        <taxon>Bacteroidales</taxon>
        <taxon>Prevotellaceae</taxon>
        <taxon>Segatella</taxon>
    </lineage>
</organism>
<protein>
    <submittedName>
        <fullName evidence="2">DUF551 domain-containing protein</fullName>
    </submittedName>
</protein>
<sequence length="120" mass="14131">MDKKKVKELIEQIQKYCDQAYSPNWQPKSFEEFVKLGNICREAIKELSKSDWVSVEDGLPEYGENVLAISKDGYMNVSYRRKIPRDKISREVMDDNGFILNFNLHCSTITHWKPIDKLEE</sequence>
<dbReference type="InterPro" id="IPR007539">
    <property type="entry name" value="DUF551"/>
</dbReference>
<dbReference type="EMBL" id="JAJTVO010000006">
    <property type="protein sequence ID" value="MCE4121670.1"/>
    <property type="molecule type" value="Genomic_DNA"/>
</dbReference>
<dbReference type="Pfam" id="PF04448">
    <property type="entry name" value="DUF551"/>
    <property type="match status" value="1"/>
</dbReference>
<name>A0AAW4YFC7_9BACT</name>
<dbReference type="AlphaFoldDB" id="A0AAW4YFC7"/>
<evidence type="ECO:0000259" key="1">
    <source>
        <dbReference type="Pfam" id="PF04448"/>
    </source>
</evidence>
<dbReference type="Proteomes" id="UP001200307">
    <property type="component" value="Unassembled WGS sequence"/>
</dbReference>